<evidence type="ECO:0000256" key="5">
    <source>
        <dbReference type="ARBA" id="ARBA00035043"/>
    </source>
</evidence>
<dbReference type="InterPro" id="IPR009066">
    <property type="entry name" value="MG_RAP_rcpt_1"/>
</dbReference>
<dbReference type="GO" id="GO:0006914">
    <property type="term" value="P:autophagy"/>
    <property type="evidence" value="ECO:0007669"/>
    <property type="project" value="UniProtKB-KW"/>
</dbReference>
<protein>
    <recommendedName>
        <fullName evidence="2">DnaJ homolog subfamily C member 16</fullName>
    </recommendedName>
    <alternativeName>
        <fullName evidence="5">Endoplasmic reticulum DNA J domain-containing protein 8</fullName>
    </alternativeName>
</protein>
<dbReference type="Pfam" id="PF06400">
    <property type="entry name" value="Alpha-2-MRAP_N"/>
    <property type="match status" value="1"/>
</dbReference>
<dbReference type="GO" id="GO:0005789">
    <property type="term" value="C:endoplasmic reticulum membrane"/>
    <property type="evidence" value="ECO:0007669"/>
    <property type="project" value="UniProtKB-SubCell"/>
</dbReference>
<dbReference type="SUPFAM" id="SSF52833">
    <property type="entry name" value="Thioredoxin-like"/>
    <property type="match status" value="1"/>
</dbReference>
<dbReference type="InterPro" id="IPR036249">
    <property type="entry name" value="Thioredoxin-like_sf"/>
</dbReference>
<feature type="coiled-coil region" evidence="6">
    <location>
        <begin position="906"/>
        <end position="940"/>
    </location>
</feature>
<dbReference type="InterPro" id="IPR010483">
    <property type="entry name" value="Alpha_2_MRAP_C"/>
</dbReference>
<dbReference type="Gene3D" id="3.40.30.10">
    <property type="entry name" value="Glutaredoxin"/>
    <property type="match status" value="1"/>
</dbReference>
<keyword evidence="10" id="KW-1185">Reference proteome</keyword>
<feature type="domain" description="J" evidence="8">
    <location>
        <begin position="30"/>
        <end position="94"/>
    </location>
</feature>
<dbReference type="GO" id="GO:0008201">
    <property type="term" value="F:heparin binding"/>
    <property type="evidence" value="ECO:0007669"/>
    <property type="project" value="InterPro"/>
</dbReference>
<reference evidence="9" key="1">
    <citation type="submission" date="2022-12" db="EMBL/GenBank/DDBJ databases">
        <title>Genome assemblies of Blomia tropicalis.</title>
        <authorList>
            <person name="Cui Y."/>
        </authorList>
    </citation>
    <scope>NUCLEOTIDE SEQUENCE</scope>
    <source>
        <tissue evidence="9">Adult mites</tissue>
    </source>
</reference>
<dbReference type="InterPro" id="IPR036744">
    <property type="entry name" value="RAP_sf"/>
</dbReference>
<dbReference type="InterPro" id="IPR018253">
    <property type="entry name" value="DnaJ_domain_CS"/>
</dbReference>
<dbReference type="CDD" id="cd14806">
    <property type="entry name" value="RAP_D1"/>
    <property type="match status" value="1"/>
</dbReference>
<feature type="region of interest" description="Disordered" evidence="7">
    <location>
        <begin position="941"/>
        <end position="974"/>
    </location>
</feature>
<evidence type="ECO:0000259" key="8">
    <source>
        <dbReference type="PROSITE" id="PS50076"/>
    </source>
</evidence>
<evidence type="ECO:0000256" key="6">
    <source>
        <dbReference type="SAM" id="Coils"/>
    </source>
</evidence>
<dbReference type="Gene3D" id="1.20.81.10">
    <property type="entry name" value="RAP domain"/>
    <property type="match status" value="3"/>
</dbReference>
<evidence type="ECO:0000313" key="9">
    <source>
        <dbReference type="EMBL" id="KAJ6221182.1"/>
    </source>
</evidence>
<feature type="compositionally biased region" description="Basic and acidic residues" evidence="7">
    <location>
        <begin position="961"/>
        <end position="974"/>
    </location>
</feature>
<evidence type="ECO:0000256" key="3">
    <source>
        <dbReference type="ARBA" id="ARBA00023006"/>
    </source>
</evidence>
<dbReference type="Pfam" id="PF06401">
    <property type="entry name" value="Alpha-2-MRAP_C"/>
    <property type="match status" value="1"/>
</dbReference>
<dbReference type="GO" id="GO:0050750">
    <property type="term" value="F:low-density lipoprotein particle receptor binding"/>
    <property type="evidence" value="ECO:0007669"/>
    <property type="project" value="InterPro"/>
</dbReference>
<dbReference type="InterPro" id="IPR052448">
    <property type="entry name" value="DnaJ_C16_autophagy_reg"/>
</dbReference>
<dbReference type="PANTHER" id="PTHR44303:SF2">
    <property type="entry name" value="DNAJ HOMOLOG SUBFAMILY C MEMBER 16"/>
    <property type="match status" value="1"/>
</dbReference>
<dbReference type="Pfam" id="PF00226">
    <property type="entry name" value="DnaJ"/>
    <property type="match status" value="1"/>
</dbReference>
<keyword evidence="6" id="KW-0175">Coiled coil</keyword>
<comment type="caution">
    <text evidence="9">The sequence shown here is derived from an EMBL/GenBank/DDBJ whole genome shotgun (WGS) entry which is preliminary data.</text>
</comment>
<dbReference type="Gene3D" id="1.10.287.110">
    <property type="entry name" value="DnaJ domain"/>
    <property type="match status" value="1"/>
</dbReference>
<dbReference type="InterPro" id="IPR037999">
    <property type="entry name" value="RAP_D3"/>
</dbReference>
<dbReference type="PROSITE" id="PS50076">
    <property type="entry name" value="DNAJ_2"/>
    <property type="match status" value="1"/>
</dbReference>
<dbReference type="Proteomes" id="UP001142055">
    <property type="component" value="Chromosome 2"/>
</dbReference>
<evidence type="ECO:0000256" key="1">
    <source>
        <dbReference type="ARBA" id="ARBA00004163"/>
    </source>
</evidence>
<proteinExistence type="predicted"/>
<keyword evidence="3" id="KW-0072">Autophagy</keyword>
<dbReference type="InterPro" id="IPR013766">
    <property type="entry name" value="Thioredoxin_domain"/>
</dbReference>
<evidence type="ECO:0000256" key="4">
    <source>
        <dbReference type="ARBA" id="ARBA00035002"/>
    </source>
</evidence>
<comment type="subcellular location">
    <subcellularLocation>
        <location evidence="1">Endoplasmic reticulum membrane</location>
        <topology evidence="1">Single-pass type IV membrane protein</topology>
    </subcellularLocation>
</comment>
<dbReference type="PANTHER" id="PTHR44303">
    <property type="entry name" value="DNAJ HOMOLOG SUBFAMILY C MEMBER 16"/>
    <property type="match status" value="1"/>
</dbReference>
<dbReference type="Pfam" id="PF00085">
    <property type="entry name" value="Thioredoxin"/>
    <property type="match status" value="1"/>
</dbReference>
<dbReference type="SUPFAM" id="SSF47045">
    <property type="entry name" value="RAP domain-like"/>
    <property type="match status" value="3"/>
</dbReference>
<dbReference type="CDD" id="cd06257">
    <property type="entry name" value="DnaJ"/>
    <property type="match status" value="1"/>
</dbReference>
<comment type="function">
    <text evidence="4">Plays an important role in regulating the size of autophagosomes during the formation process.</text>
</comment>
<dbReference type="InterPro" id="IPR001623">
    <property type="entry name" value="DnaJ_domain"/>
</dbReference>
<dbReference type="EMBL" id="JAPWDV010000002">
    <property type="protein sequence ID" value="KAJ6221182.1"/>
    <property type="molecule type" value="Genomic_DNA"/>
</dbReference>
<name>A0A9Q0M8U7_BLOTA</name>
<evidence type="ECO:0000313" key="10">
    <source>
        <dbReference type="Proteomes" id="UP001142055"/>
    </source>
</evidence>
<dbReference type="PRINTS" id="PR00625">
    <property type="entry name" value="JDOMAIN"/>
</dbReference>
<dbReference type="SUPFAM" id="SSF46565">
    <property type="entry name" value="Chaperone J-domain"/>
    <property type="match status" value="1"/>
</dbReference>
<dbReference type="PROSITE" id="PS00636">
    <property type="entry name" value="DNAJ_1"/>
    <property type="match status" value="1"/>
</dbReference>
<dbReference type="CDD" id="cd14808">
    <property type="entry name" value="RAP_D3"/>
    <property type="match status" value="1"/>
</dbReference>
<accession>A0A9Q0M8U7</accession>
<organism evidence="9 10">
    <name type="scientific">Blomia tropicalis</name>
    <name type="common">Mite</name>
    <dbReference type="NCBI Taxonomy" id="40697"/>
    <lineage>
        <taxon>Eukaryota</taxon>
        <taxon>Metazoa</taxon>
        <taxon>Ecdysozoa</taxon>
        <taxon>Arthropoda</taxon>
        <taxon>Chelicerata</taxon>
        <taxon>Arachnida</taxon>
        <taxon>Acari</taxon>
        <taxon>Acariformes</taxon>
        <taxon>Sarcoptiformes</taxon>
        <taxon>Astigmata</taxon>
        <taxon>Glycyphagoidea</taxon>
        <taxon>Echimyopodidae</taxon>
        <taxon>Blomia</taxon>
    </lineage>
</organism>
<dbReference type="AlphaFoldDB" id="A0A9Q0M8U7"/>
<dbReference type="InterPro" id="IPR036869">
    <property type="entry name" value="J_dom_sf"/>
</dbReference>
<gene>
    <name evidence="9" type="ORF">RDWZM_006994</name>
</gene>
<dbReference type="SMART" id="SM00271">
    <property type="entry name" value="DnaJ"/>
    <property type="match status" value="1"/>
</dbReference>
<sequence length="1114" mass="130987">MMKSLLFLLFKLLLFLFIIFCNQAIALGFNPYHVLGVQRSASIADIKHAYKNLARKYHPDKNNEKDAEDRFIEINKAYDILLDPQRRRHFDKTGIAEDNPNFGNKPDYSSFNRFDMDTFNTYFTNKNGHKFKFTFKTGNYFQKHSITHRAYENTILPQSFTRPYILVFYADICIPCFQIEHLMLKLMTELEAVGVGFATIHSQHESTLARKIGVRSLPHIISLVDGDVRSFMDDDVSLSSLIEFIKKSLPKNMITEVDDTNYVQFLSGWRDNKVRVLFVNDDHIIKLRYYLVAFYFRDRIAFGHVQANHKSIELRERYHIDHKMNSMLIFNEDISRSIASLTVSELKTQLMKDVLDSNKYLFLPRITSQTMFDHLCPTGSLPSHIKLCVMLVASESTENYPKFDAMRNYIKENNFPRDRFRFMYIYREKQTEFVRALSEGFKKGNINRGVHVVVLWRREPDHVYYEWLDNEWDLIDTVYMNETRKKLTDLLGMLSQNTGQFTNDAKISLLTDESAKSLISRIVKRFLLVTENLSDNISRTDPTPFLSFILTISFMALMAYGMTYFMRLEEESVRKKKNMENGGQQQDSSQISRTKVHRFIIHELRGETYNGLIRLLKPGCRTIVLLCDAASKDKLEAKFRKVVSPYRNNKTLLFAFLQVEKNLDWYKKLLQQTLGDDRDLNINPKNCIGTVISINGFRKYFCVYHAKHPEIRPKRRVIENGEFLGLNNDSDGSSDHESDLESGIDTRNRTHRQDLLYNDLHDEIIFEENLLDGLSINGDSHNKYSKEANTQFKDKPFRMQKLNLYWEKASKKLEGKKLKTLYEDLKHQDKDELALKRLKAEDGDKDGMKAAQVRKQLNLILAKYDLNWEDTNQATPFEPDADFQQHEKQLFKDKKLDKLWKKAHKAGLSEEQMKILKEELKHYEEKMGQYHELISELNHKEHKENERRNNIGNHIDSFLEEENRPKDSTIEETHNKLKEKHVELKEEYRRLSDMVYDSSVGLGRSHITSEFEEERANKLWNLALKSDFTDEELDTLRDELLHFQTRIKKLKFFEAQLENDQMAGKRPVEPNEPISDSLEGHQKHIAGKVKELNYKVNKIHTTIEDRILRRHSEL</sequence>
<evidence type="ECO:0000256" key="7">
    <source>
        <dbReference type="SAM" id="MobiDB-lite"/>
    </source>
</evidence>
<evidence type="ECO:0000256" key="2">
    <source>
        <dbReference type="ARBA" id="ARBA00020921"/>
    </source>
</evidence>